<dbReference type="Gene3D" id="1.10.4030.10">
    <property type="entry name" value="Porin chaperone SurA, peptide-binding domain"/>
    <property type="match status" value="1"/>
</dbReference>
<accession>A0A096FDH4</accession>
<proteinExistence type="inferred from homology"/>
<comment type="similarity">
    <text evidence="9">Belongs to the PpiD chaperone family.</text>
</comment>
<evidence type="ECO:0000256" key="2">
    <source>
        <dbReference type="ARBA" id="ARBA00022475"/>
    </source>
</evidence>
<dbReference type="Pfam" id="PF13624">
    <property type="entry name" value="SurA_N_3"/>
    <property type="match status" value="1"/>
</dbReference>
<evidence type="ECO:0000256" key="12">
    <source>
        <dbReference type="PROSITE-ProRule" id="PRU00278"/>
    </source>
</evidence>
<dbReference type="PROSITE" id="PS50198">
    <property type="entry name" value="PPIC_PPIASE_2"/>
    <property type="match status" value="1"/>
</dbReference>
<dbReference type="InterPro" id="IPR023058">
    <property type="entry name" value="PPIase_PpiC_CS"/>
</dbReference>
<dbReference type="SUPFAM" id="SSF54534">
    <property type="entry name" value="FKBP-like"/>
    <property type="match status" value="1"/>
</dbReference>
<comment type="caution">
    <text evidence="16">The sequence shown here is derived from an EMBL/GenBank/DDBJ whole genome shotgun (WGS) entry which is preliminary data.</text>
</comment>
<dbReference type="GO" id="GO:0005886">
    <property type="term" value="C:plasma membrane"/>
    <property type="evidence" value="ECO:0007669"/>
    <property type="project" value="UniProtKB-SubCell"/>
</dbReference>
<dbReference type="InterPro" id="IPR046357">
    <property type="entry name" value="PPIase_dom_sf"/>
</dbReference>
<feature type="transmembrane region" description="Helical" evidence="14">
    <location>
        <begin position="12"/>
        <end position="29"/>
    </location>
</feature>
<organism evidence="16 17">
    <name type="scientific">Comamonas testosteroni</name>
    <name type="common">Pseudomonas testosteroni</name>
    <dbReference type="NCBI Taxonomy" id="285"/>
    <lineage>
        <taxon>Bacteria</taxon>
        <taxon>Pseudomonadati</taxon>
        <taxon>Pseudomonadota</taxon>
        <taxon>Betaproteobacteria</taxon>
        <taxon>Burkholderiales</taxon>
        <taxon>Comamonadaceae</taxon>
        <taxon>Comamonas</taxon>
    </lineage>
</organism>
<dbReference type="Pfam" id="PF13616">
    <property type="entry name" value="Rotamase_3"/>
    <property type="match status" value="1"/>
</dbReference>
<dbReference type="PANTHER" id="PTHR47529">
    <property type="entry name" value="PEPTIDYL-PROLYL CIS-TRANS ISOMERASE D"/>
    <property type="match status" value="1"/>
</dbReference>
<gene>
    <name evidence="16" type="ORF">P353_17725</name>
</gene>
<keyword evidence="12" id="KW-0697">Rotamase</keyword>
<dbReference type="InterPro" id="IPR027304">
    <property type="entry name" value="Trigger_fact/SurA_dom_sf"/>
</dbReference>
<keyword evidence="2" id="KW-1003">Cell membrane</keyword>
<evidence type="ECO:0000256" key="7">
    <source>
        <dbReference type="ARBA" id="ARBA00023186"/>
    </source>
</evidence>
<feature type="coiled-coil region" evidence="13">
    <location>
        <begin position="276"/>
        <end position="305"/>
    </location>
</feature>
<keyword evidence="4 14" id="KW-0812">Transmembrane</keyword>
<evidence type="ECO:0000256" key="8">
    <source>
        <dbReference type="ARBA" id="ARBA00023235"/>
    </source>
</evidence>
<dbReference type="PROSITE" id="PS01096">
    <property type="entry name" value="PPIC_PPIASE_1"/>
    <property type="match status" value="1"/>
</dbReference>
<evidence type="ECO:0000256" key="4">
    <source>
        <dbReference type="ARBA" id="ARBA00022692"/>
    </source>
</evidence>
<evidence type="ECO:0000256" key="13">
    <source>
        <dbReference type="SAM" id="Coils"/>
    </source>
</evidence>
<keyword evidence="8 12" id="KW-0413">Isomerase</keyword>
<keyword evidence="6 14" id="KW-0472">Membrane</keyword>
<reference evidence="16 17" key="1">
    <citation type="submission" date="2013-09" db="EMBL/GenBank/DDBJ databases">
        <title>High correlation between genotypes and phenotypes of environmental bacteria Comamonas testosteroni strains.</title>
        <authorList>
            <person name="Liu L."/>
            <person name="Zhu W."/>
            <person name="Xia X."/>
            <person name="Xu B."/>
            <person name="Luo M."/>
            <person name="Wang G."/>
        </authorList>
    </citation>
    <scope>NUCLEOTIDE SEQUENCE [LARGE SCALE GENOMIC DNA]</scope>
    <source>
        <strain evidence="16 17">JL40</strain>
    </source>
</reference>
<dbReference type="Gene3D" id="3.10.50.40">
    <property type="match status" value="1"/>
</dbReference>
<protein>
    <recommendedName>
        <fullName evidence="10">Periplasmic chaperone PpiD</fullName>
    </recommendedName>
    <alternativeName>
        <fullName evidence="11">Periplasmic folding chaperone</fullName>
    </alternativeName>
</protein>
<sequence>MFESIRKHSKFVMILLFLLIIPSFIFVGVNQNYFTESSQTVARVDGHDITQQDWDNAHRAESDRLRAQNPTMDAKLLDSPEARYATLEKLVRDRVLAAAAAKMHLTTPDAQLVRTLREIPAIASLQKPDGSLDAEAYKALVGSQGMTPEGFEANLRRELALNQVLGSVSSTSFTTAAQLQQAMDALYQRREIQVARFDASAFVGKVQPTEAELKAFYESHTSQFKQPEAATVEYVQLDVATVEKSIVLSEDDLRTYYKENAARLAGPEERRASHILINAAKDLPAAEREKAKAKAEQLLAQVRKDPKSFAQVAKANSQDPGSAANGGDLGYFGRDAMVKPFEEAVFKMKQGDISDVVESDFGFHIIELTGIKQPKVPSFEEMRPKLEADLKQQQAQRKFAEAAEAFSNAVYEQSESLKPVAEKFKLSIHKVENVTREPAPDAQGPLASKRFLEALFSADSLENKRNTDAVELAPSNLVAGRVLSYAPAHTQSMDEVGEKLKQLYVAHQSAELAKQEGKAKMAEWKTKPEAAQLPAAVEVGRDQARDLPREVLDAALRAPTNALPAWEGVDLGNAGYAVIKVNRIAQRPAQDAQVLEQQKAQFTQWSSMAEVMAYYEQLKKTFKVQIKVPRPQ</sequence>
<evidence type="ECO:0000256" key="5">
    <source>
        <dbReference type="ARBA" id="ARBA00022989"/>
    </source>
</evidence>
<dbReference type="Proteomes" id="UP000029553">
    <property type="component" value="Unassembled WGS sequence"/>
</dbReference>
<comment type="subcellular location">
    <subcellularLocation>
        <location evidence="1">Cell inner membrane</location>
        <topology evidence="1">Single-pass type II membrane protein</topology>
        <orientation evidence="1">Periplasmic side</orientation>
    </subcellularLocation>
</comment>
<keyword evidence="5 14" id="KW-1133">Transmembrane helix</keyword>
<dbReference type="AlphaFoldDB" id="A0A096FDH4"/>
<evidence type="ECO:0000256" key="14">
    <source>
        <dbReference type="SAM" id="Phobius"/>
    </source>
</evidence>
<keyword evidence="3" id="KW-0997">Cell inner membrane</keyword>
<evidence type="ECO:0000256" key="10">
    <source>
        <dbReference type="ARBA" id="ARBA00040743"/>
    </source>
</evidence>
<name>A0A096FDH4_COMTE</name>
<dbReference type="RefSeq" id="WP_034371921.1">
    <property type="nucleotide sequence ID" value="NZ_AWOR01000057.1"/>
</dbReference>
<dbReference type="SUPFAM" id="SSF109998">
    <property type="entry name" value="Triger factor/SurA peptide-binding domain-like"/>
    <property type="match status" value="1"/>
</dbReference>
<dbReference type="GO" id="GO:0003755">
    <property type="term" value="F:peptidyl-prolyl cis-trans isomerase activity"/>
    <property type="evidence" value="ECO:0007669"/>
    <property type="project" value="UniProtKB-KW"/>
</dbReference>
<evidence type="ECO:0000313" key="16">
    <source>
        <dbReference type="EMBL" id="KGH27843.1"/>
    </source>
</evidence>
<dbReference type="EMBL" id="AWOR01000057">
    <property type="protein sequence ID" value="KGH27843.1"/>
    <property type="molecule type" value="Genomic_DNA"/>
</dbReference>
<evidence type="ECO:0000256" key="9">
    <source>
        <dbReference type="ARBA" id="ARBA00038408"/>
    </source>
</evidence>
<evidence type="ECO:0000256" key="1">
    <source>
        <dbReference type="ARBA" id="ARBA00004382"/>
    </source>
</evidence>
<evidence type="ECO:0000259" key="15">
    <source>
        <dbReference type="PROSITE" id="PS50198"/>
    </source>
</evidence>
<evidence type="ECO:0000256" key="3">
    <source>
        <dbReference type="ARBA" id="ARBA00022519"/>
    </source>
</evidence>
<dbReference type="InterPro" id="IPR052029">
    <property type="entry name" value="PpiD_chaperone"/>
</dbReference>
<dbReference type="InterPro" id="IPR000297">
    <property type="entry name" value="PPIase_PpiC"/>
</dbReference>
<evidence type="ECO:0000313" key="17">
    <source>
        <dbReference type="Proteomes" id="UP000029553"/>
    </source>
</evidence>
<keyword evidence="13" id="KW-0175">Coiled coil</keyword>
<keyword evidence="7" id="KW-0143">Chaperone</keyword>
<feature type="domain" description="PpiC" evidence="15">
    <location>
        <begin position="267"/>
        <end position="370"/>
    </location>
</feature>
<evidence type="ECO:0000256" key="11">
    <source>
        <dbReference type="ARBA" id="ARBA00042775"/>
    </source>
</evidence>
<dbReference type="PANTHER" id="PTHR47529:SF1">
    <property type="entry name" value="PERIPLASMIC CHAPERONE PPID"/>
    <property type="match status" value="1"/>
</dbReference>
<evidence type="ECO:0000256" key="6">
    <source>
        <dbReference type="ARBA" id="ARBA00023136"/>
    </source>
</evidence>